<dbReference type="PRINTS" id="PR00344">
    <property type="entry name" value="BCTRLSENSOR"/>
</dbReference>
<dbReference type="SUPFAM" id="SSF55874">
    <property type="entry name" value="ATPase domain of HSP90 chaperone/DNA topoisomerase II/histidine kinase"/>
    <property type="match status" value="1"/>
</dbReference>
<evidence type="ECO:0000256" key="8">
    <source>
        <dbReference type="ARBA" id="ARBA00022777"/>
    </source>
</evidence>
<evidence type="ECO:0000259" key="14">
    <source>
        <dbReference type="PROSITE" id="PS50109"/>
    </source>
</evidence>
<dbReference type="GO" id="GO:0005886">
    <property type="term" value="C:plasma membrane"/>
    <property type="evidence" value="ECO:0007669"/>
    <property type="project" value="UniProtKB-SubCell"/>
</dbReference>
<dbReference type="GO" id="GO:0005524">
    <property type="term" value="F:ATP binding"/>
    <property type="evidence" value="ECO:0007669"/>
    <property type="project" value="UniProtKB-KW"/>
</dbReference>
<dbReference type="Gene3D" id="3.30.565.10">
    <property type="entry name" value="Histidine kinase-like ATPase, C-terminal domain"/>
    <property type="match status" value="1"/>
</dbReference>
<dbReference type="PROSITE" id="PS50109">
    <property type="entry name" value="HIS_KIN"/>
    <property type="match status" value="1"/>
</dbReference>
<dbReference type="CDD" id="cd00075">
    <property type="entry name" value="HATPase"/>
    <property type="match status" value="1"/>
</dbReference>
<dbReference type="InterPro" id="IPR050736">
    <property type="entry name" value="Sensor_HK_Regulatory"/>
</dbReference>
<evidence type="ECO:0000256" key="10">
    <source>
        <dbReference type="ARBA" id="ARBA00023012"/>
    </source>
</evidence>
<dbReference type="EC" id="2.7.13.3" evidence="3"/>
<dbReference type="AlphaFoldDB" id="A0A1I2EK92"/>
<dbReference type="InterPro" id="IPR003661">
    <property type="entry name" value="HisK_dim/P_dom"/>
</dbReference>
<dbReference type="Gene3D" id="1.10.287.130">
    <property type="match status" value="1"/>
</dbReference>
<dbReference type="STRING" id="1003.SAMN04488541_101061"/>
<reference evidence="15 16" key="1">
    <citation type="submission" date="2016-10" db="EMBL/GenBank/DDBJ databases">
        <authorList>
            <person name="de Groot N.N."/>
        </authorList>
    </citation>
    <scope>NUCLEOTIDE SEQUENCE [LARGE SCALE GENOMIC DNA]</scope>
    <source>
        <strain>GEY</strain>
        <strain evidence="16">DSM 9560</strain>
    </source>
</reference>
<evidence type="ECO:0000256" key="13">
    <source>
        <dbReference type="SAM" id="Phobius"/>
    </source>
</evidence>
<dbReference type="PANTHER" id="PTHR43711">
    <property type="entry name" value="TWO-COMPONENT HISTIDINE KINASE"/>
    <property type="match status" value="1"/>
</dbReference>
<feature type="transmembrane region" description="Helical" evidence="13">
    <location>
        <begin position="12"/>
        <end position="38"/>
    </location>
</feature>
<evidence type="ECO:0000256" key="6">
    <source>
        <dbReference type="ARBA" id="ARBA00022679"/>
    </source>
</evidence>
<evidence type="ECO:0000256" key="2">
    <source>
        <dbReference type="ARBA" id="ARBA00004236"/>
    </source>
</evidence>
<evidence type="ECO:0000256" key="4">
    <source>
        <dbReference type="ARBA" id="ARBA00022475"/>
    </source>
</evidence>
<evidence type="ECO:0000256" key="1">
    <source>
        <dbReference type="ARBA" id="ARBA00000085"/>
    </source>
</evidence>
<dbReference type="InterPro" id="IPR005467">
    <property type="entry name" value="His_kinase_dom"/>
</dbReference>
<evidence type="ECO:0000256" key="11">
    <source>
        <dbReference type="ARBA" id="ARBA00023136"/>
    </source>
</evidence>
<keyword evidence="9" id="KW-0067">ATP-binding</keyword>
<keyword evidence="5" id="KW-0597">Phosphoprotein</keyword>
<sequence>MKLSNTQYQVLHILIARLLQTFLVAGLISFLVGNYSLYAQGGGQLTIRVFDENNAKLAGVTVRLAGSKIERTTDGKGEVRFYLEDRAGFDANSLVFIKKGKSVKSYSLSPDGKEMIVIMHNTQENSGTLYDERGSLMANTPVKYIDFNETVVTTKTGRFTIHTPVNQKVSKDSKFEVKGILIAKEDINTEQQPNGTVRFSLIYREPKTIANNKNTVQKQEGISEYIIYLEDKKPAANLKVFINEDSYITNTEGKITLKSPITQLIEPIFPESYLVTHKEQDNRYAYIFIKKAQTEIPPPNTSGVRENIEKITEELLTVPILLREKSKRISAEIVKIEDKIKNDKSLTEAQKKKYTEVLANLKETLAKNEETYNQLQQQSGEVLAQMQLLIASKQDSLKKQAELAKILQEKYEKIEAEKRQLAAEFRNKIILFSLIALVFAFAAIFLFILSRRLDKQKKELAETLAQVQAQKVQIEQQNTQLQVQKQEIEQKNTRLEDLDREKNSLMNIVAHDLKAPLNKIAGAAQLLPNLGDLNEEQEEFVQMIRKVAFEGKKFIEDLLDINAIEQQKPEAINWEKVDLENFLIPVVNSYKQQAENKKIQLHFDQQLNTKVIDADRSYLNRILDNLVSNAIKFSPQEKNIYISAVENSHIVSISVKDEGPGISPEDQKKMFKKFQKLSARPTAGESSTGLGLSIIKTLVERMNGKISVNSELGKGTEFVIELPKEKKV</sequence>
<keyword evidence="13" id="KW-1133">Transmembrane helix</keyword>
<keyword evidence="16" id="KW-1185">Reference proteome</keyword>
<feature type="coiled-coil region" evidence="12">
    <location>
        <begin position="450"/>
        <end position="508"/>
    </location>
</feature>
<dbReference type="InterPro" id="IPR004358">
    <property type="entry name" value="Sig_transdc_His_kin-like_C"/>
</dbReference>
<dbReference type="OrthoDB" id="9813151at2"/>
<feature type="domain" description="Histidine kinase" evidence="14">
    <location>
        <begin position="508"/>
        <end position="726"/>
    </location>
</feature>
<keyword evidence="11 13" id="KW-0472">Membrane</keyword>
<evidence type="ECO:0000256" key="7">
    <source>
        <dbReference type="ARBA" id="ARBA00022741"/>
    </source>
</evidence>
<dbReference type="PANTHER" id="PTHR43711:SF31">
    <property type="entry name" value="HISTIDINE KINASE"/>
    <property type="match status" value="1"/>
</dbReference>
<keyword evidence="13" id="KW-0812">Transmembrane</keyword>
<accession>A0A1I2EK92</accession>
<keyword evidence="6" id="KW-0808">Transferase</keyword>
<dbReference type="InterPro" id="IPR036890">
    <property type="entry name" value="HATPase_C_sf"/>
</dbReference>
<dbReference type="Pfam" id="PF00512">
    <property type="entry name" value="HisKA"/>
    <property type="match status" value="1"/>
</dbReference>
<keyword evidence="8 15" id="KW-0418">Kinase</keyword>
<evidence type="ECO:0000313" key="15">
    <source>
        <dbReference type="EMBL" id="SFE93169.1"/>
    </source>
</evidence>
<dbReference type="SMART" id="SM00387">
    <property type="entry name" value="HATPase_c"/>
    <property type="match status" value="1"/>
</dbReference>
<proteinExistence type="predicted"/>
<dbReference type="CDD" id="cd00082">
    <property type="entry name" value="HisKA"/>
    <property type="match status" value="1"/>
</dbReference>
<dbReference type="RefSeq" id="WP_091542508.1">
    <property type="nucleotide sequence ID" value="NZ_FONY01000010.1"/>
</dbReference>
<keyword evidence="12" id="KW-0175">Coiled coil</keyword>
<evidence type="ECO:0000256" key="12">
    <source>
        <dbReference type="SAM" id="Coils"/>
    </source>
</evidence>
<protein>
    <recommendedName>
        <fullName evidence="3">histidine kinase</fullName>
        <ecNumber evidence="3">2.7.13.3</ecNumber>
    </recommendedName>
</protein>
<dbReference type="Proteomes" id="UP000199513">
    <property type="component" value="Unassembled WGS sequence"/>
</dbReference>
<evidence type="ECO:0000256" key="3">
    <source>
        <dbReference type="ARBA" id="ARBA00012438"/>
    </source>
</evidence>
<dbReference type="SMART" id="SM00388">
    <property type="entry name" value="HisKA"/>
    <property type="match status" value="1"/>
</dbReference>
<comment type="subcellular location">
    <subcellularLocation>
        <location evidence="2">Cell membrane</location>
    </subcellularLocation>
</comment>
<evidence type="ECO:0000313" key="16">
    <source>
        <dbReference type="Proteomes" id="UP000199513"/>
    </source>
</evidence>
<keyword evidence="10" id="KW-0902">Two-component regulatory system</keyword>
<evidence type="ECO:0000256" key="9">
    <source>
        <dbReference type="ARBA" id="ARBA00022840"/>
    </source>
</evidence>
<organism evidence="15 16">
    <name type="scientific">Thermoflexibacter ruber</name>
    <dbReference type="NCBI Taxonomy" id="1003"/>
    <lineage>
        <taxon>Bacteria</taxon>
        <taxon>Pseudomonadati</taxon>
        <taxon>Bacteroidota</taxon>
        <taxon>Cytophagia</taxon>
        <taxon>Cytophagales</taxon>
        <taxon>Thermoflexibacteraceae</taxon>
        <taxon>Thermoflexibacter</taxon>
    </lineage>
</organism>
<dbReference type="InterPro" id="IPR036097">
    <property type="entry name" value="HisK_dim/P_sf"/>
</dbReference>
<keyword evidence="7" id="KW-0547">Nucleotide-binding</keyword>
<dbReference type="SUPFAM" id="SSF47384">
    <property type="entry name" value="Homodimeric domain of signal transducing histidine kinase"/>
    <property type="match status" value="1"/>
</dbReference>
<dbReference type="Pfam" id="PF02518">
    <property type="entry name" value="HATPase_c"/>
    <property type="match status" value="1"/>
</dbReference>
<dbReference type="GO" id="GO:0000155">
    <property type="term" value="F:phosphorelay sensor kinase activity"/>
    <property type="evidence" value="ECO:0007669"/>
    <property type="project" value="InterPro"/>
</dbReference>
<name>A0A1I2EK92_9BACT</name>
<dbReference type="InterPro" id="IPR003594">
    <property type="entry name" value="HATPase_dom"/>
</dbReference>
<comment type="catalytic activity">
    <reaction evidence="1">
        <text>ATP + protein L-histidine = ADP + protein N-phospho-L-histidine.</text>
        <dbReference type="EC" id="2.7.13.3"/>
    </reaction>
</comment>
<dbReference type="FunFam" id="3.30.565.10:FF:000023">
    <property type="entry name" value="PAS domain-containing sensor histidine kinase"/>
    <property type="match status" value="1"/>
</dbReference>
<keyword evidence="4" id="KW-1003">Cell membrane</keyword>
<evidence type="ECO:0000256" key="5">
    <source>
        <dbReference type="ARBA" id="ARBA00022553"/>
    </source>
</evidence>
<dbReference type="EMBL" id="FONY01000010">
    <property type="protein sequence ID" value="SFE93169.1"/>
    <property type="molecule type" value="Genomic_DNA"/>
</dbReference>
<gene>
    <name evidence="15" type="ORF">SAMN04488541_101061</name>
</gene>
<feature type="transmembrane region" description="Helical" evidence="13">
    <location>
        <begin position="429"/>
        <end position="449"/>
    </location>
</feature>
<feature type="coiled-coil region" evidence="12">
    <location>
        <begin position="344"/>
        <end position="424"/>
    </location>
</feature>